<evidence type="ECO:0000259" key="5">
    <source>
        <dbReference type="PROSITE" id="PS50983"/>
    </source>
</evidence>
<dbReference type="OrthoDB" id="304381at2157"/>
<evidence type="ECO:0000313" key="7">
    <source>
        <dbReference type="Proteomes" id="UP000006663"/>
    </source>
</evidence>
<reference evidence="6 7" key="1">
    <citation type="journal article" date="2009" name="Stand. Genomic Sci.">
        <title>Complete genome sequence of Halogeometricum borinquense type strain (PR3).</title>
        <authorList>
            <person name="Malfatti S."/>
            <person name="Tindall B.J."/>
            <person name="Schneider S."/>
            <person name="Fahnrich R."/>
            <person name="Lapidus A."/>
            <person name="Labuttii K."/>
            <person name="Copeland A."/>
            <person name="Glavina Del Rio T."/>
            <person name="Nolan M."/>
            <person name="Chen F."/>
            <person name="Lucas S."/>
            <person name="Tice H."/>
            <person name="Cheng J.F."/>
            <person name="Bruce D."/>
            <person name="Goodwin L."/>
            <person name="Pitluck S."/>
            <person name="Anderson I."/>
            <person name="Pati A."/>
            <person name="Ivanova N."/>
            <person name="Mavromatis K."/>
            <person name="Chen A."/>
            <person name="Palaniappan K."/>
            <person name="D'haeseleer P."/>
            <person name="Goker M."/>
            <person name="Bristow J."/>
            <person name="Eisen J.A."/>
            <person name="Markowitz V."/>
            <person name="Hugenholtz P."/>
            <person name="Kyrpides N.C."/>
            <person name="Klenk H.P."/>
            <person name="Chain P."/>
        </authorList>
    </citation>
    <scope>NUCLEOTIDE SEQUENCE [LARGE SCALE GENOMIC DNA]</scope>
    <source>
        <strain evidence="7">ATCC 700274 / DSM 11551 / JCM 10706 / KCTC 4070 / PR3</strain>
    </source>
</reference>
<feature type="domain" description="Fe/B12 periplasmic-binding" evidence="5">
    <location>
        <begin position="85"/>
        <end position="386"/>
    </location>
</feature>
<comment type="subcellular location">
    <subcellularLocation>
        <location evidence="1">Cell envelope</location>
    </subcellularLocation>
</comment>
<dbReference type="SUPFAM" id="SSF53807">
    <property type="entry name" value="Helical backbone' metal receptor"/>
    <property type="match status" value="1"/>
</dbReference>
<protein>
    <submittedName>
        <fullName evidence="6">Ferrichrome-binding protein</fullName>
    </submittedName>
</protein>
<keyword evidence="7" id="KW-1185">Reference proteome</keyword>
<gene>
    <name evidence="6" type="ordered locus">Hbor_19640</name>
</gene>
<keyword evidence="2" id="KW-0813">Transport</keyword>
<feature type="compositionally biased region" description="Low complexity" evidence="4">
    <location>
        <begin position="37"/>
        <end position="59"/>
    </location>
</feature>
<dbReference type="AlphaFoldDB" id="E4NNR6"/>
<feature type="region of interest" description="Disordered" evidence="4">
    <location>
        <begin position="33"/>
        <end position="70"/>
    </location>
</feature>
<dbReference type="PROSITE" id="PS50983">
    <property type="entry name" value="FE_B12_PBP"/>
    <property type="match status" value="1"/>
</dbReference>
<dbReference type="PANTHER" id="PTHR30532:SF1">
    <property type="entry name" value="IRON(3+)-HYDROXAMATE-BINDING PROTEIN FHUD"/>
    <property type="match status" value="1"/>
</dbReference>
<name>E4NNR6_HALBP</name>
<dbReference type="Pfam" id="PF01497">
    <property type="entry name" value="Peripla_BP_2"/>
    <property type="match status" value="1"/>
</dbReference>
<evidence type="ECO:0000256" key="3">
    <source>
        <dbReference type="ARBA" id="ARBA00022729"/>
    </source>
</evidence>
<dbReference type="GeneID" id="9993783"/>
<evidence type="ECO:0000313" key="6">
    <source>
        <dbReference type="EMBL" id="ADQ67530.1"/>
    </source>
</evidence>
<dbReference type="EMBL" id="CP001690">
    <property type="protein sequence ID" value="ADQ67530.1"/>
    <property type="molecule type" value="Genomic_DNA"/>
</dbReference>
<dbReference type="Proteomes" id="UP000006663">
    <property type="component" value="Chromosome"/>
</dbReference>
<dbReference type="InterPro" id="IPR002491">
    <property type="entry name" value="ABC_transptr_periplasmic_BD"/>
</dbReference>
<accession>E4NNR6</accession>
<organism evidence="6 7">
    <name type="scientific">Halogeometricum borinquense (strain ATCC 700274 / DSM 11551 / JCM 10706 / KCTC 4070 / PR3)</name>
    <dbReference type="NCBI Taxonomy" id="469382"/>
    <lineage>
        <taxon>Archaea</taxon>
        <taxon>Methanobacteriati</taxon>
        <taxon>Methanobacteriota</taxon>
        <taxon>Stenosarchaea group</taxon>
        <taxon>Halobacteria</taxon>
        <taxon>Halobacteriales</taxon>
        <taxon>Haloferacaceae</taxon>
        <taxon>Halogeometricum</taxon>
    </lineage>
</organism>
<dbReference type="eggNOG" id="arCOG06180">
    <property type="taxonomic scope" value="Archaea"/>
</dbReference>
<proteinExistence type="predicted"/>
<dbReference type="PANTHER" id="PTHR30532">
    <property type="entry name" value="IRON III DICITRATE-BINDING PERIPLASMIC PROTEIN"/>
    <property type="match status" value="1"/>
</dbReference>
<evidence type="ECO:0000256" key="4">
    <source>
        <dbReference type="SAM" id="MobiDB-lite"/>
    </source>
</evidence>
<evidence type="ECO:0000256" key="2">
    <source>
        <dbReference type="ARBA" id="ARBA00022448"/>
    </source>
</evidence>
<dbReference type="InterPro" id="IPR051313">
    <property type="entry name" value="Bact_iron-sidero_bind"/>
</dbReference>
<keyword evidence="3" id="KW-0732">Signal</keyword>
<dbReference type="HOGENOM" id="CLU_751439_0_0_2"/>
<dbReference type="KEGG" id="hbo:Hbor_19640"/>
<sequence>MSGNDNGPESTRRDYVKYGGTVLTGGLLAGCMGDTDASSTPTTNASETTTESTATGSTEAESDDSGYSATISPVGEVEFESVPENVFTILSHHTDMALALGYGDNINAMHAPGYIQSLWSKFTHHLDGVSVDWDGLYSSWPPTKEKLYELDSDVHLADPARVATAEGWDESDIEEIKENVAPWFGNTFSDAHQQPPAAWQDGYEYYTLWETFGRVAQVFQEEERYKALADVHNSLLTTIEANLPPESERPSAAMVLFSSSDDSMWGYKTNAPGYYASHTRPLGATDALTEAVGDSYENVGDDITLDYETLLEADPDVLLVLGPMTEYHNIDDIRAKLEDHDVAKKITAVEEGQVYVQGTRRQGPLLNLFQLEMTAKQLYPDQFGEWPGYTNGEPYPEIPADEQLFDRQRVADIVSGDN</sequence>
<evidence type="ECO:0000256" key="1">
    <source>
        <dbReference type="ARBA" id="ARBA00004196"/>
    </source>
</evidence>
<dbReference type="STRING" id="469382.Hbor_19640"/>
<dbReference type="Gene3D" id="3.40.50.1980">
    <property type="entry name" value="Nitrogenase molybdenum iron protein domain"/>
    <property type="match status" value="2"/>
</dbReference>
<dbReference type="RefSeq" id="WP_013440620.1">
    <property type="nucleotide sequence ID" value="NC_014729.1"/>
</dbReference>